<name>A0ABS1T7I8_9CLOT</name>
<evidence type="ECO:0000256" key="1">
    <source>
        <dbReference type="ARBA" id="ARBA00022670"/>
    </source>
</evidence>
<dbReference type="Pfam" id="PF13180">
    <property type="entry name" value="PDZ_2"/>
    <property type="match status" value="1"/>
</dbReference>
<comment type="caution">
    <text evidence="5">The sequence shown here is derived from an EMBL/GenBank/DDBJ whole genome shotgun (WGS) entry which is preliminary data.</text>
</comment>
<dbReference type="InterPro" id="IPR001478">
    <property type="entry name" value="PDZ"/>
</dbReference>
<dbReference type="SUPFAM" id="SSF50494">
    <property type="entry name" value="Trypsin-like serine proteases"/>
    <property type="match status" value="1"/>
</dbReference>
<dbReference type="InterPro" id="IPR051201">
    <property type="entry name" value="Chloro_Bact_Ser_Proteases"/>
</dbReference>
<dbReference type="PROSITE" id="PS50106">
    <property type="entry name" value="PDZ"/>
    <property type="match status" value="1"/>
</dbReference>
<evidence type="ECO:0000256" key="2">
    <source>
        <dbReference type="ARBA" id="ARBA00022801"/>
    </source>
</evidence>
<dbReference type="SMART" id="SM00228">
    <property type="entry name" value="PDZ"/>
    <property type="match status" value="1"/>
</dbReference>
<organism evidence="5 6">
    <name type="scientific">Clostridium rhizosphaerae</name>
    <dbReference type="NCBI Taxonomy" id="2803861"/>
    <lineage>
        <taxon>Bacteria</taxon>
        <taxon>Bacillati</taxon>
        <taxon>Bacillota</taxon>
        <taxon>Clostridia</taxon>
        <taxon>Eubacteriales</taxon>
        <taxon>Clostridiaceae</taxon>
        <taxon>Clostridium</taxon>
    </lineage>
</organism>
<dbReference type="Gene3D" id="2.40.10.120">
    <property type="match status" value="1"/>
</dbReference>
<accession>A0ABS1T7I8</accession>
<dbReference type="Proteomes" id="UP000632377">
    <property type="component" value="Unassembled WGS sequence"/>
</dbReference>
<evidence type="ECO:0000313" key="5">
    <source>
        <dbReference type="EMBL" id="MBL4935300.1"/>
    </source>
</evidence>
<dbReference type="Pfam" id="PF13365">
    <property type="entry name" value="Trypsin_2"/>
    <property type="match status" value="1"/>
</dbReference>
<dbReference type="EMBL" id="JAESWC010000002">
    <property type="protein sequence ID" value="MBL4935300.1"/>
    <property type="molecule type" value="Genomic_DNA"/>
</dbReference>
<evidence type="ECO:0000256" key="3">
    <source>
        <dbReference type="SAM" id="MobiDB-lite"/>
    </source>
</evidence>
<dbReference type="PRINTS" id="PR00834">
    <property type="entry name" value="PROTEASES2C"/>
</dbReference>
<reference evidence="5 6" key="1">
    <citation type="submission" date="2021-01" db="EMBL/GenBank/DDBJ databases">
        <title>Genome public.</title>
        <authorList>
            <person name="Liu C."/>
            <person name="Sun Q."/>
        </authorList>
    </citation>
    <scope>NUCLEOTIDE SEQUENCE [LARGE SCALE GENOMIC DNA]</scope>
    <source>
        <strain evidence="5 6">YIM B02515</strain>
    </source>
</reference>
<feature type="compositionally biased region" description="Polar residues" evidence="3">
    <location>
        <begin position="1"/>
        <end position="26"/>
    </location>
</feature>
<feature type="domain" description="PDZ" evidence="4">
    <location>
        <begin position="245"/>
        <end position="324"/>
    </location>
</feature>
<keyword evidence="1" id="KW-0645">Protease</keyword>
<dbReference type="PANTHER" id="PTHR43343:SF3">
    <property type="entry name" value="PROTEASE DO-LIKE 8, CHLOROPLASTIC"/>
    <property type="match status" value="1"/>
</dbReference>
<evidence type="ECO:0000259" key="4">
    <source>
        <dbReference type="PROSITE" id="PS50106"/>
    </source>
</evidence>
<gene>
    <name evidence="5" type="ORF">JK636_05960</name>
</gene>
<evidence type="ECO:0000313" key="6">
    <source>
        <dbReference type="Proteomes" id="UP000632377"/>
    </source>
</evidence>
<dbReference type="SUPFAM" id="SSF50156">
    <property type="entry name" value="PDZ domain-like"/>
    <property type="match status" value="1"/>
</dbReference>
<dbReference type="InterPro" id="IPR001940">
    <property type="entry name" value="Peptidase_S1C"/>
</dbReference>
<proteinExistence type="predicted"/>
<protein>
    <submittedName>
        <fullName evidence="5">Trypsin-like peptidase domain-containing protein</fullName>
    </submittedName>
</protein>
<dbReference type="PANTHER" id="PTHR43343">
    <property type="entry name" value="PEPTIDASE S12"/>
    <property type="match status" value="1"/>
</dbReference>
<keyword evidence="2" id="KW-0378">Hydrolase</keyword>
<sequence>MGCSNSNLSAQQSRFENQNNTSVHQGTTTSITNTSITAAAEQVTPAVVGITTTRIEKDLYSQNQRVQGVGSGVIVDNKGYILTNNHVAGNAESLMVSLYDGRNVRGQAVWTDPVLDLAIVKINADNLKVATLGDSKNIKVGQNAIAIGNPLGLTFQRTVTAGIISALNRTIEVEKGTFMEDLIQTDASINPGNSGGPLINERGEVVGINTIKVTTAEGMGFAVPVNVVKPVVAKVVTGGNYGSPNIGLQAFDKELGKIFDFVIDKGVYVYDCKDGGCSHNAGVRKGDTILSVDGKAVNTVVELKEALNSAGAGKTVKLRVKNGDGEKDVHITLDGMKK</sequence>
<feature type="region of interest" description="Disordered" evidence="3">
    <location>
        <begin position="1"/>
        <end position="28"/>
    </location>
</feature>
<dbReference type="Gene3D" id="2.30.42.10">
    <property type="match status" value="1"/>
</dbReference>
<dbReference type="InterPro" id="IPR009003">
    <property type="entry name" value="Peptidase_S1_PA"/>
</dbReference>
<keyword evidence="6" id="KW-1185">Reference proteome</keyword>
<dbReference type="InterPro" id="IPR036034">
    <property type="entry name" value="PDZ_sf"/>
</dbReference>